<dbReference type="Pfam" id="PF20730">
    <property type="entry name" value="YetF_N"/>
    <property type="match status" value="1"/>
</dbReference>
<keyword evidence="5 7" id="KW-1133">Transmembrane helix</keyword>
<protein>
    <submittedName>
        <fullName evidence="10">Uncharacterized membrane protein YcaP (DUF421 family)</fullName>
    </submittedName>
</protein>
<evidence type="ECO:0000256" key="3">
    <source>
        <dbReference type="ARBA" id="ARBA00022475"/>
    </source>
</evidence>
<evidence type="ECO:0000256" key="4">
    <source>
        <dbReference type="ARBA" id="ARBA00022692"/>
    </source>
</evidence>
<dbReference type="RefSeq" id="WP_242535185.1">
    <property type="nucleotide sequence ID" value="NZ_JACIDJ010000007.1"/>
</dbReference>
<organism evidence="10 11">
    <name type="scientific">Roseococcus suduntuyensis</name>
    <dbReference type="NCBI Taxonomy" id="455361"/>
    <lineage>
        <taxon>Bacteria</taxon>
        <taxon>Pseudomonadati</taxon>
        <taxon>Pseudomonadota</taxon>
        <taxon>Alphaproteobacteria</taxon>
        <taxon>Acetobacterales</taxon>
        <taxon>Roseomonadaceae</taxon>
        <taxon>Roseococcus</taxon>
    </lineage>
</organism>
<evidence type="ECO:0000259" key="8">
    <source>
        <dbReference type="Pfam" id="PF04239"/>
    </source>
</evidence>
<evidence type="ECO:0000256" key="1">
    <source>
        <dbReference type="ARBA" id="ARBA00004651"/>
    </source>
</evidence>
<evidence type="ECO:0000256" key="7">
    <source>
        <dbReference type="SAM" id="Phobius"/>
    </source>
</evidence>
<comment type="similarity">
    <text evidence="2">Belongs to the UPF0702 family.</text>
</comment>
<evidence type="ECO:0000313" key="11">
    <source>
        <dbReference type="Proteomes" id="UP000553193"/>
    </source>
</evidence>
<dbReference type="PANTHER" id="PTHR34582:SF6">
    <property type="entry name" value="UPF0702 TRANSMEMBRANE PROTEIN YCAP"/>
    <property type="match status" value="1"/>
</dbReference>
<evidence type="ECO:0000313" key="10">
    <source>
        <dbReference type="EMBL" id="MBB3899896.1"/>
    </source>
</evidence>
<keyword evidence="11" id="KW-1185">Reference proteome</keyword>
<feature type="transmembrane region" description="Helical" evidence="7">
    <location>
        <begin position="12"/>
        <end position="30"/>
    </location>
</feature>
<dbReference type="Pfam" id="PF04239">
    <property type="entry name" value="DUF421"/>
    <property type="match status" value="1"/>
</dbReference>
<dbReference type="Gene3D" id="3.30.240.20">
    <property type="entry name" value="bsu07140 like domains"/>
    <property type="match status" value="1"/>
</dbReference>
<keyword evidence="6 7" id="KW-0472">Membrane</keyword>
<gene>
    <name evidence="10" type="ORF">GGQ83_003363</name>
</gene>
<evidence type="ECO:0000259" key="9">
    <source>
        <dbReference type="Pfam" id="PF20730"/>
    </source>
</evidence>
<comment type="caution">
    <text evidence="10">The sequence shown here is derived from an EMBL/GenBank/DDBJ whole genome shotgun (WGS) entry which is preliminary data.</text>
</comment>
<dbReference type="PANTHER" id="PTHR34582">
    <property type="entry name" value="UPF0702 TRANSMEMBRANE PROTEIN YCAP"/>
    <property type="match status" value="1"/>
</dbReference>
<comment type="subcellular location">
    <subcellularLocation>
        <location evidence="1">Cell membrane</location>
        <topology evidence="1">Multi-pass membrane protein</topology>
    </subcellularLocation>
</comment>
<keyword evidence="3" id="KW-1003">Cell membrane</keyword>
<feature type="domain" description="YetF-like N-terminal transmembrane" evidence="9">
    <location>
        <begin position="21"/>
        <end position="85"/>
    </location>
</feature>
<evidence type="ECO:0000256" key="2">
    <source>
        <dbReference type="ARBA" id="ARBA00006448"/>
    </source>
</evidence>
<dbReference type="Proteomes" id="UP000553193">
    <property type="component" value="Unassembled WGS sequence"/>
</dbReference>
<feature type="transmembrane region" description="Helical" evidence="7">
    <location>
        <begin position="42"/>
        <end position="61"/>
    </location>
</feature>
<dbReference type="InterPro" id="IPR007353">
    <property type="entry name" value="DUF421"/>
</dbReference>
<evidence type="ECO:0000256" key="5">
    <source>
        <dbReference type="ARBA" id="ARBA00022989"/>
    </source>
</evidence>
<feature type="domain" description="YetF C-terminal" evidence="8">
    <location>
        <begin position="91"/>
        <end position="156"/>
    </location>
</feature>
<dbReference type="AlphaFoldDB" id="A0A840AH74"/>
<feature type="transmembrane region" description="Helical" evidence="7">
    <location>
        <begin position="67"/>
        <end position="89"/>
    </location>
</feature>
<sequence>MAEMFFQGWDGILRTLVVGVLTYACLVLFLRVSGKRTLAKLNAFDLVVTVALGSTFSAILVQQSVPLAQGLAALALLVVMQFAVTWASVRSGRFARLIRSEPRLLLRHGAPCPGAMRAERITAEEILSAIRAEGGRDLAEAEAVILESDGTLSVALSRPPS</sequence>
<proteinExistence type="inferred from homology"/>
<evidence type="ECO:0000256" key="6">
    <source>
        <dbReference type="ARBA" id="ARBA00023136"/>
    </source>
</evidence>
<dbReference type="InterPro" id="IPR023090">
    <property type="entry name" value="UPF0702_alpha/beta_dom_sf"/>
</dbReference>
<keyword evidence="4 7" id="KW-0812">Transmembrane</keyword>
<accession>A0A840AH74</accession>
<dbReference type="InterPro" id="IPR048454">
    <property type="entry name" value="YetF_N"/>
</dbReference>
<name>A0A840AH74_9PROT</name>
<dbReference type="GO" id="GO:0005886">
    <property type="term" value="C:plasma membrane"/>
    <property type="evidence" value="ECO:0007669"/>
    <property type="project" value="UniProtKB-SubCell"/>
</dbReference>
<reference evidence="10 11" key="1">
    <citation type="submission" date="2020-08" db="EMBL/GenBank/DDBJ databases">
        <title>Genomic Encyclopedia of Type Strains, Phase IV (KMG-IV): sequencing the most valuable type-strain genomes for metagenomic binning, comparative biology and taxonomic classification.</title>
        <authorList>
            <person name="Goeker M."/>
        </authorList>
    </citation>
    <scope>NUCLEOTIDE SEQUENCE [LARGE SCALE GENOMIC DNA]</scope>
    <source>
        <strain evidence="10 11">DSM 19979</strain>
    </source>
</reference>
<dbReference type="EMBL" id="JACIDJ010000007">
    <property type="protein sequence ID" value="MBB3899896.1"/>
    <property type="molecule type" value="Genomic_DNA"/>
</dbReference>